<dbReference type="EMBL" id="BRPB01000040">
    <property type="protein sequence ID" value="GLA50582.1"/>
    <property type="molecule type" value="Genomic_DNA"/>
</dbReference>
<comment type="caution">
    <text evidence="2">The sequence shown here is derived from an EMBL/GenBank/DDBJ whole genome shotgun (WGS) entry which is preliminary data.</text>
</comment>
<evidence type="ECO:0000313" key="3">
    <source>
        <dbReference type="Proteomes" id="UP001144191"/>
    </source>
</evidence>
<dbReference type="AlphaFoldDB" id="A0A9W6A5J4"/>
<feature type="compositionally biased region" description="Polar residues" evidence="1">
    <location>
        <begin position="220"/>
        <end position="232"/>
    </location>
</feature>
<name>A0A9W6A5J4_ASPNG</name>
<protein>
    <submittedName>
        <fullName evidence="2">Uncharacterized protein</fullName>
    </submittedName>
</protein>
<gene>
    <name evidence="2" type="ORF">AnigIFM63604_006876</name>
</gene>
<evidence type="ECO:0000313" key="2">
    <source>
        <dbReference type="EMBL" id="GLA50582.1"/>
    </source>
</evidence>
<accession>A0A9W6A5J4</accession>
<proteinExistence type="predicted"/>
<reference evidence="2" key="1">
    <citation type="submission" date="2022-07" db="EMBL/GenBank/DDBJ databases">
        <title>Taxonomy of Aspergillus series Nigri: significant species reduction supported by multi-species coalescent approaches.</title>
        <authorList>
            <person name="Bian C."/>
            <person name="Kusuya Y."/>
            <person name="Sklenar F."/>
            <person name="D'hooge E."/>
            <person name="Yaguchi T."/>
            <person name="Takahashi H."/>
            <person name="Hubka V."/>
        </authorList>
    </citation>
    <scope>NUCLEOTIDE SEQUENCE</scope>
    <source>
        <strain evidence="2">IFM 63604</strain>
    </source>
</reference>
<feature type="region of interest" description="Disordered" evidence="1">
    <location>
        <begin position="220"/>
        <end position="248"/>
    </location>
</feature>
<dbReference type="Proteomes" id="UP001144191">
    <property type="component" value="Unassembled WGS sequence"/>
</dbReference>
<evidence type="ECO:0000256" key="1">
    <source>
        <dbReference type="SAM" id="MobiDB-lite"/>
    </source>
</evidence>
<organism evidence="2 3">
    <name type="scientific">Aspergillus niger</name>
    <dbReference type="NCBI Taxonomy" id="5061"/>
    <lineage>
        <taxon>Eukaryota</taxon>
        <taxon>Fungi</taxon>
        <taxon>Dikarya</taxon>
        <taxon>Ascomycota</taxon>
        <taxon>Pezizomycotina</taxon>
        <taxon>Eurotiomycetes</taxon>
        <taxon>Eurotiomycetidae</taxon>
        <taxon>Eurotiales</taxon>
        <taxon>Aspergillaceae</taxon>
        <taxon>Aspergillus</taxon>
        <taxon>Aspergillus subgen. Circumdati</taxon>
    </lineage>
</organism>
<sequence length="279" mass="31659">MKHTDWVEYCADSLGQRAEYPTDQSLKALIKIQSLAQKSELEFEDPIRAMSKDELFQSMDVLENQIEHLLVQETQCNTWSLRLELNAIPAIVLGHALRRQRDVHHQYEKQQLLTIARSAFNIVTVFLASPASVTPNLPMFSYTSIWYGLLVLSKLSLLSDAATKGKAVEVYNRDIHNLGLAAMQKMEAMSRRNDVWDNCRAVIGSMLSWLESSRIQPQSIQVRGDTSNTQDAENPHMLPQPIPEDPPRATECAAVVEDWDATVWQHMLQDLTWIGNSSL</sequence>